<evidence type="ECO:0000256" key="7">
    <source>
        <dbReference type="ARBA" id="ARBA00052442"/>
    </source>
</evidence>
<feature type="active site" description="Proton donor; for dehydratase activity" evidence="12">
    <location>
        <position position="3775"/>
    </location>
</feature>
<evidence type="ECO:0000313" key="18">
    <source>
        <dbReference type="Proteomes" id="UP000199501"/>
    </source>
</evidence>
<dbReference type="GO" id="GO:0031177">
    <property type="term" value="F:phosphopantetheine binding"/>
    <property type="evidence" value="ECO:0007669"/>
    <property type="project" value="InterPro"/>
</dbReference>
<accession>A0A1G6XQJ4</accession>
<comment type="function">
    <text evidence="8">Involved in the biosynthesis of antibiotic erythromycin via the biosynthesis of its aglycone precursor, 6-deoxyerythronolide B (6-dEB).</text>
</comment>
<dbReference type="Gene3D" id="3.40.366.10">
    <property type="entry name" value="Malonyl-Coenzyme A Acyl Carrier Protein, domain 2"/>
    <property type="match status" value="3"/>
</dbReference>
<dbReference type="InterPro" id="IPR013968">
    <property type="entry name" value="PKS_KR"/>
</dbReference>
<dbReference type="Pfam" id="PF00109">
    <property type="entry name" value="ketoacyl-synt"/>
    <property type="match status" value="3"/>
</dbReference>
<keyword evidence="4" id="KW-0677">Repeat</keyword>
<protein>
    <recommendedName>
        <fullName evidence="11">6-deoxyerythronolide-B synthase</fullName>
        <ecNumber evidence="11">2.3.1.94</ecNumber>
    </recommendedName>
</protein>
<dbReference type="SUPFAM" id="SSF52151">
    <property type="entry name" value="FabD/lysophospholipase-like"/>
    <property type="match status" value="3"/>
</dbReference>
<dbReference type="InterPro" id="IPR014030">
    <property type="entry name" value="Ketoacyl_synth_N"/>
</dbReference>
<dbReference type="PROSITE" id="PS52004">
    <property type="entry name" value="KS3_2"/>
    <property type="match status" value="3"/>
</dbReference>
<dbReference type="InterPro" id="IPR018201">
    <property type="entry name" value="Ketoacyl_synth_AS"/>
</dbReference>
<feature type="compositionally biased region" description="Low complexity" evidence="13">
    <location>
        <begin position="886"/>
        <end position="895"/>
    </location>
</feature>
<evidence type="ECO:0000256" key="3">
    <source>
        <dbReference type="ARBA" id="ARBA00022679"/>
    </source>
</evidence>
<keyword evidence="3 17" id="KW-0808">Transferase</keyword>
<feature type="region of interest" description="C-terminal hotdog fold" evidence="12">
    <location>
        <begin position="3714"/>
        <end position="3856"/>
    </location>
</feature>
<dbReference type="Pfam" id="PF08659">
    <property type="entry name" value="KR"/>
    <property type="match status" value="2"/>
</dbReference>
<dbReference type="SMART" id="SM00827">
    <property type="entry name" value="PKS_AT"/>
    <property type="match status" value="3"/>
</dbReference>
<dbReference type="GO" id="GO:0047879">
    <property type="term" value="F:erythronolide synthase activity"/>
    <property type="evidence" value="ECO:0007669"/>
    <property type="project" value="UniProtKB-EC"/>
</dbReference>
<dbReference type="PANTHER" id="PTHR43775">
    <property type="entry name" value="FATTY ACID SYNTHASE"/>
    <property type="match status" value="1"/>
</dbReference>
<dbReference type="InterPro" id="IPR057326">
    <property type="entry name" value="KR_dom"/>
</dbReference>
<dbReference type="Gene3D" id="3.10.129.110">
    <property type="entry name" value="Polyketide synthase dehydratase"/>
    <property type="match status" value="2"/>
</dbReference>
<evidence type="ECO:0000256" key="13">
    <source>
        <dbReference type="SAM" id="MobiDB-lite"/>
    </source>
</evidence>
<evidence type="ECO:0000256" key="1">
    <source>
        <dbReference type="ARBA" id="ARBA00022450"/>
    </source>
</evidence>
<dbReference type="InterPro" id="IPR016036">
    <property type="entry name" value="Malonyl_transacylase_ACP-bd"/>
</dbReference>
<feature type="active site" description="Proton acceptor; for dehydratase activity" evidence="12">
    <location>
        <position position="3614"/>
    </location>
</feature>
<dbReference type="PROSITE" id="PS00606">
    <property type="entry name" value="KS3_1"/>
    <property type="match status" value="2"/>
</dbReference>
<feature type="domain" description="Ketosynthase family 3 (KS3)" evidence="15">
    <location>
        <begin position="999"/>
        <end position="1424"/>
    </location>
</feature>
<feature type="domain" description="PKS/mFAS DH" evidence="16">
    <location>
        <begin position="3582"/>
        <end position="3856"/>
    </location>
</feature>
<dbReference type="SMART" id="SM01294">
    <property type="entry name" value="PKS_PP_betabranch"/>
    <property type="match status" value="2"/>
</dbReference>
<feature type="region of interest" description="N-terminal hotdog fold" evidence="12">
    <location>
        <begin position="1884"/>
        <end position="2009"/>
    </location>
</feature>
<gene>
    <name evidence="17" type="ORF">SAMN05216174_11877</name>
</gene>
<comment type="catalytic activity">
    <reaction evidence="7">
        <text>6 (S)-methylmalonyl-CoA + propanoyl-CoA + 6 NADPH + 12 H(+) = 6-deoxyerythronolide B + 6 CO2 + 6 NADP(+) + 7 CoA + H2O</text>
        <dbReference type="Rhea" id="RHEA:23068"/>
        <dbReference type="ChEBI" id="CHEBI:15377"/>
        <dbReference type="ChEBI" id="CHEBI:15378"/>
        <dbReference type="ChEBI" id="CHEBI:16089"/>
        <dbReference type="ChEBI" id="CHEBI:16526"/>
        <dbReference type="ChEBI" id="CHEBI:57287"/>
        <dbReference type="ChEBI" id="CHEBI:57327"/>
        <dbReference type="ChEBI" id="CHEBI:57392"/>
        <dbReference type="ChEBI" id="CHEBI:57783"/>
        <dbReference type="ChEBI" id="CHEBI:58349"/>
        <dbReference type="EC" id="2.3.1.94"/>
    </reaction>
</comment>
<dbReference type="InterPro" id="IPR036736">
    <property type="entry name" value="ACP-like_sf"/>
</dbReference>
<dbReference type="SUPFAM" id="SSF55048">
    <property type="entry name" value="Probable ACP-binding domain of malonyl-CoA ACP transacylase"/>
    <property type="match status" value="3"/>
</dbReference>
<dbReference type="InterPro" id="IPR032821">
    <property type="entry name" value="PKS_assoc"/>
</dbReference>
<evidence type="ECO:0000256" key="8">
    <source>
        <dbReference type="ARBA" id="ARBA00060158"/>
    </source>
</evidence>
<dbReference type="InterPro" id="IPR020806">
    <property type="entry name" value="PKS_PP-bd"/>
</dbReference>
<dbReference type="InterPro" id="IPR050091">
    <property type="entry name" value="PKS_NRPS_Biosynth_Enz"/>
</dbReference>
<evidence type="ECO:0000256" key="12">
    <source>
        <dbReference type="PROSITE-ProRule" id="PRU01363"/>
    </source>
</evidence>
<dbReference type="CDD" id="cd00833">
    <property type="entry name" value="PKS"/>
    <property type="match status" value="3"/>
</dbReference>
<dbReference type="Pfam" id="PF02801">
    <property type="entry name" value="Ketoacyl-synt_C"/>
    <property type="match status" value="3"/>
</dbReference>
<sequence>MTSGQHSPGTDAHEPIAVIGMSCLLPGAPDTAAFWDLLRSGRDALTDMPAHRWERISADAGDPVRRGGFIDGVADFDAAFFGVSPREAAAMDPQQRLLLELAWSALEDAGIPAADLAGSPTSVYVGTAREDYASLVYRQGSAAITQHTNTGVHRGVIANRVSYALGLRGASLTVDTSQSSSLVAVHLASESLRSGESGLALAAGVNLNILAETVLGAERFGGLSPDGRCFTFDARANGYARGEGAAVVVLKPLRRALADGDRVHGVLLGSAVNNDGATPGLTVPSAAAQEQVVRLAHRRAGVSPDEVQYVELHGTGTPVGDPVEAAALGAAVGALKRRGDPLVVGSVKTNVGHLEAAAGITGLVKTVLAIGNRALPATLNHRTPNPDIPFDKLNIAVVTELSPWPHPDRRLVAGVSSFGMGGTNCHVVVAEAPAHERAEPERTRPAGVLPVAVSGHGADALRAQAARLADFVASTEADLASVGWSALTTRTRLTHRAAVAAADREELVAGLRALASGSPAAGVVTGAGTPGKTAVVFTGQGAQRVGMGLELHAAFPVYAAAFDEVCAHIDPHLDRPLREVIETGDELDQTHYTQPALFAVEVALFRLFASWGLRPDYVAGHSIGEVAAAHAAGVLSLADAATLVTARGGLMGALPAGGAMVAVQATEAQVAGHLSDGVAIGAVNGPESVVLSGDEQAVLTAAARLRDAGHKTKRLTVSHAFHSPRMDGMLSAFRAVVSTLDFRAPEIPVVSTVSGSVAPPELLASADYWVEQVREPVRFAEAARALEAEGVGTIVELGPDGVCSAMIADSVTDRSAVRAEPALRQGKPEERTVAAVLCRAFAAGVELDWDAVFAGTGARRVDLPTYAFQRERHWITEGPADDAVSTATAPGTAPRPARESAARASAGAAELVAAHVAAVLGLAPGKAVEVDLPFRDLGFSSLMTVELREALAAATGLALPSGLLFDHPTPAALAAHLDTLLSGGDDDVVPETVTAAVDDEPIAIVGMACRYPGGIASPEDLWRLVAEGGDAISGFPADRGWAEDLFDADRGASGKSYVREGGFLHDAGRFDAGFFGISPREAQAMDPQQRLLLETAWEAVERAGLLPRDLRGSRTGVFVGATAGDYGPRMHDAPASVEGHLLTGSTASVISGRIAYQLGLVGPAVTVDTACSSSLVALHLAVQSLRRGETSLALAGGVSVMATPGMFLEFSRQHGLAPDARCKSFAAAADGTAWAEGVGLLVVERLSDARRNGHTVLAVVRGSAVNSDGASNGLTAPSGLSQRRVIRQALADARLTGADIDLVEAHGTGTTLGDPIEAEAVLATYGAGRGDREPVLLGSLKSNIGHAQAAAGVGGVIKVVQAMRHGVVPATLHVDEPTPHVDWSSGAVALARERRDWPETGAPRRAAVSSFGISGTNAHAIIESVPATEPAAGAGAPTGPVPWALSAPTEDGLRAQAARLREFALANPDARPADVGLALATTRTSFAERAVVLGSTADERLAALAAAARGEAAPNLVRGTASAGKTALLFTGQGAQRVGMGLELHAAFPVYAAAFDEVCAHIDPHLDRPLREVIETGDELDQTRYTQPALFAVEVALFRLAAHHGVVPDLLAGHSVGELVAAHVAGVLSLADAATLVAARGRLMGAARADGAMVAIEAEPEAVAASIAGYAGLVDIAAVNGPGAVVVAGDDEVAVRVAREWKDRGHRARRLRVSHAFHSPHMAGVLDEFRAVAATLEFHAPAIPIVSTVTGELADPDRLRTPGYWADQIRSTVRFHDAVLTAVGLGATVLAEIGPDAVLTAMARDSAPEAAVVPLLRAGKPEADTLTAGLAHLHAVGPELDLTPFFPGAAPVSLPTYAFQREHYWLPATARPDARVLGVDPAGHPLLGASVEVAGDGGVVLTGALSPRTHPWLADHVIEGVTLLPATAFLELAFAAAERVGADQVAELTLEAPLPLPEREPVRVQVRVAAADDTGARPFTVHSRQSDEDPSIPWTRHVTGLLALADKETADRPGPWPPAGATSEPVEDAYTVLAGLGYDYGPVFQGLRARWRVGADPLDLAAEVVLPESAQDTGFGLHPALFDAALHPLLPAAAGGADEIRLPFAWAGVTLHATGATALRVRVSPVGPDAVRLALTDASGAPVATVESLTLRPVSRAAIGKAAKASTLFTVDWPAVATPDAPALSRSDLVGDLAATEPADLVVATLTGGGPSPADAHTATTRALALAQEWLADERFAAAKLVLVTNGAIAAVPGDTVPDLAHAPVWGLVRTAQAEHPDRIVLVDTDGSGDTDALVTAAAATGEPQVAVRAGRLHAPRLARAAATPTGPTGPARSAGSAGEGTVLVTGGTGGLGALVARRLAAAHGVRRLLLVSRRGADSPGSAALAAELSALGAQVRIAAADAADRDSLAAALALVPAEHPLTAVVHTAGVLADATIAALTPEQVSAVLRPKVDGAWNLHELTRESDLAAFVLFSSVSGVNGTPGQGNYAAANTYLDALAAHRAAAGLPATSLAWGLWGAGMGATLAESDVARWTRSGVNPLTAEQGLAMFDEALGRSEALLVPAALNLAGGGERTRLWRGLVRPRRAERSAGGDWKATTAALPQAERHAAVLDLVRAAAALALGHAAGSAIDAARAFKEQGFDSLTAVELRNRLGAATGVRLPATVVFDYPSPQALATYLLGQVEGAGATTVATGAKATVAADDPIAVIGMACHYPGGVRSPEDLWRLVATGADAISGFPTNRGWDLERLYDPDPEATGSSYIREGGFLHEADLFDREFFGVSPREATATDPQQRLLLETAWDAFESAAIDPATLRGSNTGVFVGSMYDDYAARLSSVPPEFEGFLLVGNTSSVVSGRLAYTYGLEGPAVTVDTACSSSLVALHLAGQALRSGESDLVLAGGVTVMAGPGSFIEFSRQRGLSPSGRCKSFSADADGTVWSEGVGLLLLERLSDAERNGHRVLAVLRGSAVNSDGASNGLTAPNGPAQERVIRQALANAGLRASDVDAVEAHGTGTPLGDPIEARALLATYGQERDTPLWLGSLKSNIGHAQAAAGVGGVIKMIEAMRHATLPRTLHAESPSPHVDWAAGALALLTEAREWPRGDRPRRAAVSSFGISGTNAHVIIEEPSAVRADETDADPATPWLLSARTEGGLARQADALRRFALDHPELTAAELGLSLATGRARHDHRAAVVGRDRAALLAGLAALAAGETPPGVVRSEPVTRGNTAFLFTGQGSQRLGMGQELYAASPVFAAAFDQVCAHLDPAIPEIIRTDAAAVDRTGNAQPALFAVEVALFRLVESWGLRPDFVAGHSIGEIAAAHVAGVLSLADAAALVTARGALMQALPEGGAMLAVQAEEGELDLPDGVSLAAVNGPRSVVVSGDEDAIAAVEARWRGAGRKAKRLTVSHAFHSHRMDPMLAEFGAVARGLAFHAPTIPLVSTVTGEPADPGLVSTPDYWVRQVRETVRFADAVRALAAEGVTEYLELGPDGVLSALVESCVEEPPGSVAPLLRSGRPEALTAAGALALLAVRGAPVDWAAVFPGAGRAPLPPYPFERERHWLTAGTTAADADGLGLDAADHPLLGGAVEVAGGEVVVLTGRVSPRTHPWLADHVVRGAALLPGAAFVDFALSAARQVGAPAVDELTLVAPLVLDGDTRLQVTVGAPDEAGRRPLAVHSRPAGDGRTWTRHAEGIVGASAPAPLDEEVRWPADARDIDLTDLYATLADGGYQYGPAFQNLRRLARHGDEVFAEVALADAARAEAARFALHPALLDAALHALLPGAAGVAPTAMIPFSWAGISVPAAGVGSARVRFTVTRSDDASVSVSIVVADDAGLPLARVAELGLRPLGDGDLAGARPREGVFGVRWAPLPVETGPDADEKWTVLRDAQDLAALAAETDAGAPVPDTVVLAAAGTGGGDVAERARASLNRVLGVVQGWLADDRWERSRLVVRTQGAIAPDGEDVTDLADAGVWGLLRSAQAENRDRFVLVDTDGDPRSEDALTAAVRGGEPQLLIREGAVSVPRLAAPGADAPAAADPGWRRGTVLITGGTGALGAVLARHLVTAHGARDLLLLSRRGRAAPGADELLAELTGLGARVEIAAADAADRAALAAVLAAIPADRPLTAVVHTAGSTDDGTVGSLTADRLDAVLRPKVDGAWNLHELTRGADLSAFVLYSSVAGVLGTPGQANYAAANTFLDALAQHRRAAGLPAHSLAWGLWSQASALSTGLTDTDRTRLSRLGLSPLTNADATALFDAALNVGAAVQALTGIDKAALRAATDLPAPLRGLAPAPSRPTAPEVPLPQRLARLSHDEQRHLLTTLVRAKAAAVLGHADHSTVSATKAFTELGFDSLTAIELRNQLGAATGLRLPTTLVFDHPTPTALAAYLRDELAVKQEPVSPADPVLADLARVRLALPSALADSGAQQRVATLLRDMLALVDAPSAVAAAEDDADDLDAASDEELFALVADLD</sequence>
<keyword evidence="2" id="KW-0597">Phosphoprotein</keyword>
<comment type="pathway">
    <text evidence="9">Antibiotic biosynthesis; erythromycin biosynthesis.</text>
</comment>
<evidence type="ECO:0000256" key="6">
    <source>
        <dbReference type="ARBA" id="ARBA00023315"/>
    </source>
</evidence>
<reference evidence="18" key="1">
    <citation type="submission" date="2016-10" db="EMBL/GenBank/DDBJ databases">
        <authorList>
            <person name="Varghese N."/>
            <person name="Submissions S."/>
        </authorList>
    </citation>
    <scope>NUCLEOTIDE SEQUENCE [LARGE SCALE GENOMIC DNA]</scope>
    <source>
        <strain evidence="18">IBRC-M 10403</strain>
    </source>
</reference>
<dbReference type="FunFam" id="3.40.366.10:FF:000002">
    <property type="entry name" value="Probable polyketide synthase 2"/>
    <property type="match status" value="1"/>
</dbReference>
<dbReference type="InterPro" id="IPR014031">
    <property type="entry name" value="Ketoacyl_synth_C"/>
</dbReference>
<feature type="domain" description="Carrier" evidence="14">
    <location>
        <begin position="2610"/>
        <end position="2685"/>
    </location>
</feature>
<evidence type="ECO:0000256" key="4">
    <source>
        <dbReference type="ARBA" id="ARBA00022737"/>
    </source>
</evidence>
<dbReference type="CDD" id="cd08956">
    <property type="entry name" value="KR_3_FAS_SDR_x"/>
    <property type="match status" value="2"/>
</dbReference>
<dbReference type="SMART" id="SM00822">
    <property type="entry name" value="PKS_KR"/>
    <property type="match status" value="2"/>
</dbReference>
<dbReference type="InterPro" id="IPR016035">
    <property type="entry name" value="Acyl_Trfase/lysoPLipase"/>
</dbReference>
<dbReference type="InterPro" id="IPR006162">
    <property type="entry name" value="Ppantetheine_attach_site"/>
</dbReference>
<keyword evidence="6" id="KW-0012">Acyltransferase</keyword>
<dbReference type="Pfam" id="PF00550">
    <property type="entry name" value="PP-binding"/>
    <property type="match status" value="3"/>
</dbReference>
<dbReference type="PANTHER" id="PTHR43775:SF51">
    <property type="entry name" value="INACTIVE PHENOLPHTHIOCEROL SYNTHESIS POLYKETIDE SYNTHASE TYPE I PKS1-RELATED"/>
    <property type="match status" value="1"/>
</dbReference>
<feature type="domain" description="Carrier" evidence="14">
    <location>
        <begin position="4319"/>
        <end position="4394"/>
    </location>
</feature>
<feature type="active site" description="Proton donor; for dehydratase activity" evidence="12">
    <location>
        <position position="2083"/>
    </location>
</feature>
<comment type="subunit">
    <text evidence="10">Homodimer. Erythronolide synthase is composed of EryAI, EryAII and EryAIII multimodular (2 modules) polypeptides each coding for a functional synthase subunit which participates in 2 of the six FAS-like elongation steps required for formation of the polyketide. Module 1, 2, 3, 4, 5, and 6 participating in biosynthesis steps 1, 2, 3, 4, 5, and 6, respectively.</text>
</comment>
<dbReference type="Pfam" id="PF21089">
    <property type="entry name" value="PKS_DH_N"/>
    <property type="match status" value="2"/>
</dbReference>
<feature type="domain" description="PKS/mFAS DH" evidence="16">
    <location>
        <begin position="1884"/>
        <end position="2160"/>
    </location>
</feature>
<dbReference type="SUPFAM" id="SSF53901">
    <property type="entry name" value="Thiolase-like"/>
    <property type="match status" value="3"/>
</dbReference>
<dbReference type="Proteomes" id="UP000199501">
    <property type="component" value="Unassembled WGS sequence"/>
</dbReference>
<dbReference type="InterPro" id="IPR055123">
    <property type="entry name" value="SpnB-like_Rossmann"/>
</dbReference>
<evidence type="ECO:0000256" key="2">
    <source>
        <dbReference type="ARBA" id="ARBA00022553"/>
    </source>
</evidence>
<feature type="region of interest" description="C-terminal hotdog fold" evidence="12">
    <location>
        <begin position="2021"/>
        <end position="2160"/>
    </location>
</feature>
<dbReference type="InterPro" id="IPR009081">
    <property type="entry name" value="PP-bd_ACP"/>
</dbReference>
<feature type="domain" description="Carrier" evidence="14">
    <location>
        <begin position="906"/>
        <end position="981"/>
    </location>
</feature>
<name>A0A1G6XQJ4_9PSEU</name>
<keyword evidence="5" id="KW-0511">Multifunctional enzyme</keyword>
<dbReference type="InterPro" id="IPR036291">
    <property type="entry name" value="NAD(P)-bd_dom_sf"/>
</dbReference>
<keyword evidence="18" id="KW-1185">Reference proteome</keyword>
<dbReference type="InterPro" id="IPR049900">
    <property type="entry name" value="PKS_mFAS_DH"/>
</dbReference>
<dbReference type="Pfam" id="PF14765">
    <property type="entry name" value="PS-DH"/>
    <property type="match status" value="2"/>
</dbReference>
<dbReference type="FunFam" id="3.40.47.10:FF:000019">
    <property type="entry name" value="Polyketide synthase type I"/>
    <property type="match status" value="3"/>
</dbReference>
<dbReference type="Gene3D" id="3.40.50.720">
    <property type="entry name" value="NAD(P)-binding Rossmann-like Domain"/>
    <property type="match status" value="2"/>
</dbReference>
<dbReference type="InterPro" id="IPR049551">
    <property type="entry name" value="PKS_DH_C"/>
</dbReference>
<feature type="region of interest" description="N-terminal hotdog fold" evidence="12">
    <location>
        <begin position="3582"/>
        <end position="3703"/>
    </location>
</feature>
<dbReference type="Gene3D" id="3.40.47.10">
    <property type="match status" value="3"/>
</dbReference>
<dbReference type="SMART" id="SM00823">
    <property type="entry name" value="PKS_PP"/>
    <property type="match status" value="3"/>
</dbReference>
<feature type="active site" description="Proton acceptor; for dehydratase activity" evidence="12">
    <location>
        <position position="1916"/>
    </location>
</feature>
<feature type="domain" description="Ketosynthase family 3 (KS3)" evidence="15">
    <location>
        <begin position="2704"/>
        <end position="3128"/>
    </location>
</feature>
<dbReference type="InterPro" id="IPR016039">
    <property type="entry name" value="Thiolase-like"/>
</dbReference>
<dbReference type="Gene3D" id="3.30.70.3290">
    <property type="match status" value="3"/>
</dbReference>
<evidence type="ECO:0000313" key="17">
    <source>
        <dbReference type="EMBL" id="SDD80489.1"/>
    </source>
</evidence>
<evidence type="ECO:0000256" key="9">
    <source>
        <dbReference type="ARBA" id="ARBA00060622"/>
    </source>
</evidence>
<feature type="domain" description="Ketosynthase family 3 (KS3)" evidence="15">
    <location>
        <begin position="13"/>
        <end position="431"/>
    </location>
</feature>
<dbReference type="InterPro" id="IPR001227">
    <property type="entry name" value="Ac_transferase_dom_sf"/>
</dbReference>
<proteinExistence type="predicted"/>
<dbReference type="Pfam" id="PF00698">
    <property type="entry name" value="Acyl_transf_1"/>
    <property type="match status" value="3"/>
</dbReference>
<keyword evidence="1" id="KW-0596">Phosphopantetheine</keyword>
<dbReference type="Gene3D" id="1.10.1200.10">
    <property type="entry name" value="ACP-like"/>
    <property type="match status" value="3"/>
</dbReference>
<evidence type="ECO:0000256" key="10">
    <source>
        <dbReference type="ARBA" id="ARBA00063272"/>
    </source>
</evidence>
<dbReference type="Pfam" id="PF16197">
    <property type="entry name" value="KAsynt_C_assoc"/>
    <property type="match status" value="3"/>
</dbReference>
<dbReference type="InterPro" id="IPR049552">
    <property type="entry name" value="PKS_DH_N"/>
</dbReference>
<evidence type="ECO:0000259" key="14">
    <source>
        <dbReference type="PROSITE" id="PS50075"/>
    </source>
</evidence>
<dbReference type="STRING" id="1271860.SAMN05216174_11877"/>
<dbReference type="EC" id="2.3.1.94" evidence="11"/>
<dbReference type="PROSITE" id="PS52019">
    <property type="entry name" value="PKS_MFAS_DH"/>
    <property type="match status" value="2"/>
</dbReference>
<dbReference type="InterPro" id="IPR042104">
    <property type="entry name" value="PKS_dehydratase_sf"/>
</dbReference>
<dbReference type="PROSITE" id="PS50075">
    <property type="entry name" value="CARRIER"/>
    <property type="match status" value="3"/>
</dbReference>
<dbReference type="PROSITE" id="PS00012">
    <property type="entry name" value="PHOSPHOPANTETHEINE"/>
    <property type="match status" value="2"/>
</dbReference>
<dbReference type="SMART" id="SM00825">
    <property type="entry name" value="PKS_KS"/>
    <property type="match status" value="3"/>
</dbReference>
<dbReference type="GO" id="GO:0006633">
    <property type="term" value="P:fatty acid biosynthetic process"/>
    <property type="evidence" value="ECO:0007669"/>
    <property type="project" value="InterPro"/>
</dbReference>
<dbReference type="SMART" id="SM00826">
    <property type="entry name" value="PKS_DH"/>
    <property type="match status" value="2"/>
</dbReference>
<dbReference type="EMBL" id="FMZZ01000018">
    <property type="protein sequence ID" value="SDD80489.1"/>
    <property type="molecule type" value="Genomic_DNA"/>
</dbReference>
<dbReference type="SUPFAM" id="SSF47336">
    <property type="entry name" value="ACP-like"/>
    <property type="match status" value="3"/>
</dbReference>
<organism evidence="17 18">
    <name type="scientific">Actinokineospora iranica</name>
    <dbReference type="NCBI Taxonomy" id="1271860"/>
    <lineage>
        <taxon>Bacteria</taxon>
        <taxon>Bacillati</taxon>
        <taxon>Actinomycetota</taxon>
        <taxon>Actinomycetes</taxon>
        <taxon>Pseudonocardiales</taxon>
        <taxon>Pseudonocardiaceae</taxon>
        <taxon>Actinokineospora</taxon>
    </lineage>
</organism>
<dbReference type="SUPFAM" id="SSF51735">
    <property type="entry name" value="NAD(P)-binding Rossmann-fold domains"/>
    <property type="match status" value="4"/>
</dbReference>
<dbReference type="GO" id="GO:0004312">
    <property type="term" value="F:fatty acid synthase activity"/>
    <property type="evidence" value="ECO:0007669"/>
    <property type="project" value="TreeGrafter"/>
</dbReference>
<dbReference type="InterPro" id="IPR014043">
    <property type="entry name" value="Acyl_transferase_dom"/>
</dbReference>
<dbReference type="RefSeq" id="WP_091456475.1">
    <property type="nucleotide sequence ID" value="NZ_FMZZ01000018.1"/>
</dbReference>
<dbReference type="FunFam" id="1.10.1200.10:FF:000007">
    <property type="entry name" value="Probable polyketide synthase pks17"/>
    <property type="match status" value="2"/>
</dbReference>
<dbReference type="OrthoDB" id="3653264at2"/>
<dbReference type="Pfam" id="PF22953">
    <property type="entry name" value="SpnB_Rossmann"/>
    <property type="match status" value="2"/>
</dbReference>
<dbReference type="InterPro" id="IPR020841">
    <property type="entry name" value="PKS_Beta-ketoAc_synthase_dom"/>
</dbReference>
<evidence type="ECO:0000259" key="15">
    <source>
        <dbReference type="PROSITE" id="PS52004"/>
    </source>
</evidence>
<dbReference type="GO" id="GO:0004315">
    <property type="term" value="F:3-oxoacyl-[acyl-carrier-protein] synthase activity"/>
    <property type="evidence" value="ECO:0007669"/>
    <property type="project" value="InterPro"/>
</dbReference>
<evidence type="ECO:0000259" key="16">
    <source>
        <dbReference type="PROSITE" id="PS52019"/>
    </source>
</evidence>
<dbReference type="InterPro" id="IPR020807">
    <property type="entry name" value="PKS_DH"/>
</dbReference>
<feature type="region of interest" description="Disordered" evidence="13">
    <location>
        <begin position="881"/>
        <end position="901"/>
    </location>
</feature>
<evidence type="ECO:0000256" key="5">
    <source>
        <dbReference type="ARBA" id="ARBA00023268"/>
    </source>
</evidence>
<evidence type="ECO:0000256" key="11">
    <source>
        <dbReference type="ARBA" id="ARBA00066981"/>
    </source>
</evidence>